<comment type="caution">
    <text evidence="12">The sequence shown here is derived from an EMBL/GenBank/DDBJ whole genome shotgun (WGS) entry which is preliminary data.</text>
</comment>
<comment type="catalytic activity">
    <reaction evidence="1">
        <text>Hydrolysis of DNA containing ring-opened 7-methylguanine residues, releasing 2,6-diamino-4-hydroxy-5-(N-methyl)formamidopyrimidine.</text>
        <dbReference type="EC" id="3.2.2.23"/>
    </reaction>
</comment>
<keyword evidence="6" id="KW-0234">DNA repair</keyword>
<dbReference type="GO" id="GO:0003684">
    <property type="term" value="F:damaged DNA binding"/>
    <property type="evidence" value="ECO:0007669"/>
    <property type="project" value="InterPro"/>
</dbReference>
<dbReference type="Pfam" id="PF06831">
    <property type="entry name" value="H2TH"/>
    <property type="match status" value="1"/>
</dbReference>
<feature type="compositionally biased region" description="Basic residues" evidence="10">
    <location>
        <begin position="405"/>
        <end position="414"/>
    </location>
</feature>
<dbReference type="GO" id="GO:0006284">
    <property type="term" value="P:base-excision repair"/>
    <property type="evidence" value="ECO:0007669"/>
    <property type="project" value="InterPro"/>
</dbReference>
<dbReference type="EMBL" id="MCFC01000089">
    <property type="protein sequence ID" value="ORY22697.1"/>
    <property type="molecule type" value="Genomic_DNA"/>
</dbReference>
<dbReference type="GO" id="GO:0016829">
    <property type="term" value="F:lyase activity"/>
    <property type="evidence" value="ECO:0007669"/>
    <property type="project" value="UniProtKB-KW"/>
</dbReference>
<dbReference type="PANTHER" id="PTHR22993">
    <property type="entry name" value="FORMAMIDOPYRIMIDINE-DNA GLYCOSYLASE"/>
    <property type="match status" value="1"/>
</dbReference>
<dbReference type="STRING" id="71784.A0A1Y2AKD3"/>
<dbReference type="GO" id="GO:0005634">
    <property type="term" value="C:nucleus"/>
    <property type="evidence" value="ECO:0007669"/>
    <property type="project" value="TreeGrafter"/>
</dbReference>
<evidence type="ECO:0000259" key="11">
    <source>
        <dbReference type="PROSITE" id="PS51068"/>
    </source>
</evidence>
<evidence type="ECO:0000256" key="8">
    <source>
        <dbReference type="ARBA" id="ARBA00023268"/>
    </source>
</evidence>
<dbReference type="InParanoid" id="A0A1Y2AKD3"/>
<dbReference type="SMART" id="SM00898">
    <property type="entry name" value="Fapy_DNA_glyco"/>
    <property type="match status" value="1"/>
</dbReference>
<evidence type="ECO:0000256" key="4">
    <source>
        <dbReference type="ARBA" id="ARBA00022801"/>
    </source>
</evidence>
<dbReference type="SUPFAM" id="SSF46946">
    <property type="entry name" value="S13-like H2TH domain"/>
    <property type="match status" value="1"/>
</dbReference>
<keyword evidence="9" id="KW-0326">Glycosidase</keyword>
<evidence type="ECO:0000256" key="1">
    <source>
        <dbReference type="ARBA" id="ARBA00001668"/>
    </source>
</evidence>
<dbReference type="GO" id="GO:0003906">
    <property type="term" value="F:DNA-(apurinic or apyrimidinic site) endonuclease activity"/>
    <property type="evidence" value="ECO:0007669"/>
    <property type="project" value="InterPro"/>
</dbReference>
<dbReference type="Gene3D" id="1.10.8.50">
    <property type="match status" value="1"/>
</dbReference>
<dbReference type="SUPFAM" id="SSF81624">
    <property type="entry name" value="N-terminal domain of MutM-like DNA repair proteins"/>
    <property type="match status" value="1"/>
</dbReference>
<dbReference type="Gene3D" id="3.20.190.10">
    <property type="entry name" value="MutM-like, N-terminal"/>
    <property type="match status" value="1"/>
</dbReference>
<dbReference type="InterPro" id="IPR012319">
    <property type="entry name" value="FPG_cat"/>
</dbReference>
<gene>
    <name evidence="12" type="ORF">BCR39DRAFT_551063</name>
</gene>
<keyword evidence="7" id="KW-0456">Lyase</keyword>
<keyword evidence="8" id="KW-0511">Multifunctional enzyme</keyword>
<evidence type="ECO:0000256" key="2">
    <source>
        <dbReference type="ARBA" id="ARBA00009409"/>
    </source>
</evidence>
<dbReference type="InterPro" id="IPR010979">
    <property type="entry name" value="Ribosomal_uS13-like_H2TH"/>
</dbReference>
<dbReference type="InterPro" id="IPR015886">
    <property type="entry name" value="H2TH_FPG"/>
</dbReference>
<dbReference type="GO" id="GO:0008270">
    <property type="term" value="F:zinc ion binding"/>
    <property type="evidence" value="ECO:0007669"/>
    <property type="project" value="InterPro"/>
</dbReference>
<protein>
    <recommendedName>
        <fullName evidence="11">Formamidopyrimidine-DNA glycosylase catalytic domain-containing protein</fullName>
    </recommendedName>
</protein>
<evidence type="ECO:0000313" key="13">
    <source>
        <dbReference type="Proteomes" id="UP000193986"/>
    </source>
</evidence>
<dbReference type="Pfam" id="PF01149">
    <property type="entry name" value="Fapy_DNA_glyco"/>
    <property type="match status" value="1"/>
</dbReference>
<feature type="compositionally biased region" description="Low complexity" evidence="10">
    <location>
        <begin position="393"/>
        <end position="404"/>
    </location>
</feature>
<keyword evidence="13" id="KW-1185">Reference proteome</keyword>
<keyword evidence="5" id="KW-0238">DNA-binding</keyword>
<proteinExistence type="inferred from homology"/>
<accession>A0A1Y2AKD3</accession>
<evidence type="ECO:0000256" key="5">
    <source>
        <dbReference type="ARBA" id="ARBA00023125"/>
    </source>
</evidence>
<dbReference type="SMART" id="SM01232">
    <property type="entry name" value="H2TH"/>
    <property type="match status" value="1"/>
</dbReference>
<feature type="compositionally biased region" description="Basic residues" evidence="10">
    <location>
        <begin position="286"/>
        <end position="302"/>
    </location>
</feature>
<sequence length="474" mass="52774">MPAFYHRPGIIGVCQSEEMPELPEVERARKLIQDTCRGYKIASVDSTPDTIVYTGGDDHEAFACPILSAKEMLGRTIESCERKGKIFWMNLSGQGRMPVMHFGMTGMVILKGVEPAWYVRRHKEVAKAWPPRFYKFALKLEPQEGSVSDEPRELAFIDSRRLGRLRLLPAPVHEHPPISLLGFDPVLNHPSFEEFKGLLAKKKGTVKHVLLDQSFSAGVGNWIADEILYQSRIHPATPVPALSETQLEALHHYTRAIPLRAVEVNAEHKQFPSDWLFRHRWGKGTREKKSKTAKAKAAKRGNGKGQEGSEEEEGIDKGQGEEEGAQPTGKRVLALPDGSPATIEFIDVAGRTSAFVPQLQVMPEGFQIKIPVKRGKKHKKGDSDTEESELSSEADVKVPVVAVPPKRRAVRTSKVKTEELSESPASPVKRKRKAPLEGHKNKDKDKVPRRRRSGAGIARSRVKDSSELSDAPDE</sequence>
<dbReference type="OrthoDB" id="444592at2759"/>
<evidence type="ECO:0000256" key="9">
    <source>
        <dbReference type="ARBA" id="ARBA00023295"/>
    </source>
</evidence>
<evidence type="ECO:0000256" key="6">
    <source>
        <dbReference type="ARBA" id="ARBA00023204"/>
    </source>
</evidence>
<feature type="domain" description="Formamidopyrimidine-DNA glycosylase catalytic" evidence="11">
    <location>
        <begin position="20"/>
        <end position="163"/>
    </location>
</feature>
<organism evidence="12 13">
    <name type="scientific">Naematelia encephala</name>
    <dbReference type="NCBI Taxonomy" id="71784"/>
    <lineage>
        <taxon>Eukaryota</taxon>
        <taxon>Fungi</taxon>
        <taxon>Dikarya</taxon>
        <taxon>Basidiomycota</taxon>
        <taxon>Agaricomycotina</taxon>
        <taxon>Tremellomycetes</taxon>
        <taxon>Tremellales</taxon>
        <taxon>Naemateliaceae</taxon>
        <taxon>Naematelia</taxon>
    </lineage>
</organism>
<dbReference type="Proteomes" id="UP000193986">
    <property type="component" value="Unassembled WGS sequence"/>
</dbReference>
<dbReference type="PROSITE" id="PS51068">
    <property type="entry name" value="FPG_CAT"/>
    <property type="match status" value="1"/>
</dbReference>
<feature type="compositionally biased region" description="Basic and acidic residues" evidence="10">
    <location>
        <begin position="434"/>
        <end position="446"/>
    </location>
</feature>
<name>A0A1Y2AKD3_9TREE</name>
<evidence type="ECO:0000256" key="10">
    <source>
        <dbReference type="SAM" id="MobiDB-lite"/>
    </source>
</evidence>
<reference evidence="12 13" key="1">
    <citation type="submission" date="2016-07" db="EMBL/GenBank/DDBJ databases">
        <title>Pervasive Adenine N6-methylation of Active Genes in Fungi.</title>
        <authorList>
            <consortium name="DOE Joint Genome Institute"/>
            <person name="Mondo S.J."/>
            <person name="Dannebaum R.O."/>
            <person name="Kuo R.C."/>
            <person name="Labutti K."/>
            <person name="Haridas S."/>
            <person name="Kuo A."/>
            <person name="Salamov A."/>
            <person name="Ahrendt S.R."/>
            <person name="Lipzen A."/>
            <person name="Sullivan W."/>
            <person name="Andreopoulos W.B."/>
            <person name="Clum A."/>
            <person name="Lindquist E."/>
            <person name="Daum C."/>
            <person name="Ramamoorthy G.K."/>
            <person name="Gryganskyi A."/>
            <person name="Culley D."/>
            <person name="Magnuson J.K."/>
            <person name="James T.Y."/>
            <person name="O'Malley M.A."/>
            <person name="Stajich J.E."/>
            <person name="Spatafora J.W."/>
            <person name="Visel A."/>
            <person name="Grigoriev I.V."/>
        </authorList>
    </citation>
    <scope>NUCLEOTIDE SEQUENCE [LARGE SCALE GENOMIC DNA]</scope>
    <source>
        <strain evidence="12 13">68-887.2</strain>
    </source>
</reference>
<feature type="region of interest" description="Disordered" evidence="10">
    <location>
        <begin position="286"/>
        <end position="336"/>
    </location>
</feature>
<keyword evidence="4" id="KW-0378">Hydrolase</keyword>
<dbReference type="InterPro" id="IPR035937">
    <property type="entry name" value="FPG_N"/>
</dbReference>
<keyword evidence="3" id="KW-0227">DNA damage</keyword>
<evidence type="ECO:0000313" key="12">
    <source>
        <dbReference type="EMBL" id="ORY22697.1"/>
    </source>
</evidence>
<evidence type="ECO:0000256" key="3">
    <source>
        <dbReference type="ARBA" id="ARBA00022763"/>
    </source>
</evidence>
<evidence type="ECO:0000256" key="7">
    <source>
        <dbReference type="ARBA" id="ARBA00023239"/>
    </source>
</evidence>
<dbReference type="GO" id="GO:0008534">
    <property type="term" value="F:oxidized purine nucleobase lesion DNA N-glycosylase activity"/>
    <property type="evidence" value="ECO:0007669"/>
    <property type="project" value="UniProtKB-EC"/>
</dbReference>
<dbReference type="PANTHER" id="PTHR22993:SF9">
    <property type="entry name" value="FORMAMIDOPYRIMIDINE-DNA GLYCOSYLASE"/>
    <property type="match status" value="1"/>
</dbReference>
<feature type="region of interest" description="Disordered" evidence="10">
    <location>
        <begin position="372"/>
        <end position="474"/>
    </location>
</feature>
<dbReference type="AlphaFoldDB" id="A0A1Y2AKD3"/>
<comment type="similarity">
    <text evidence="2">Belongs to the FPG family.</text>
</comment>